<name>A0A1I3CSQ5_9ACTN</name>
<dbReference type="GO" id="GO:0043814">
    <property type="term" value="F:phospholactate guanylyltransferase activity"/>
    <property type="evidence" value="ECO:0007669"/>
    <property type="project" value="InterPro"/>
</dbReference>
<evidence type="ECO:0000256" key="4">
    <source>
        <dbReference type="ARBA" id="ARBA00023134"/>
    </source>
</evidence>
<dbReference type="AlphaFoldDB" id="A0A1I3CSQ5"/>
<dbReference type="InterPro" id="IPR029044">
    <property type="entry name" value="Nucleotide-diphossugar_trans"/>
</dbReference>
<evidence type="ECO:0000256" key="2">
    <source>
        <dbReference type="ARBA" id="ARBA00022695"/>
    </source>
</evidence>
<keyword evidence="6" id="KW-1185">Reference proteome</keyword>
<dbReference type="NCBIfam" id="TIGR03552">
    <property type="entry name" value="F420_cofC"/>
    <property type="match status" value="1"/>
</dbReference>
<keyword evidence="2 5" id="KW-0548">Nucleotidyltransferase</keyword>
<dbReference type="Pfam" id="PF01983">
    <property type="entry name" value="CofC"/>
    <property type="match status" value="1"/>
</dbReference>
<reference evidence="5 6" key="1">
    <citation type="submission" date="2016-10" db="EMBL/GenBank/DDBJ databases">
        <authorList>
            <person name="de Groot N.N."/>
        </authorList>
    </citation>
    <scope>NUCLEOTIDE SEQUENCE [LARGE SCALE GENOMIC DNA]</scope>
    <source>
        <strain evidence="5 6">CGMCC 1.11156</strain>
    </source>
</reference>
<protein>
    <submittedName>
        <fullName evidence="5">2-phospho-L-lactate guanylyltransferase</fullName>
    </submittedName>
</protein>
<dbReference type="STRING" id="1005945.SAMN05216561_102205"/>
<evidence type="ECO:0000313" key="5">
    <source>
        <dbReference type="EMBL" id="SFH77530.1"/>
    </source>
</evidence>
<keyword evidence="3" id="KW-0547">Nucleotide-binding</keyword>
<dbReference type="Gene3D" id="3.90.550.10">
    <property type="entry name" value="Spore Coat Polysaccharide Biosynthesis Protein SpsA, Chain A"/>
    <property type="match status" value="1"/>
</dbReference>
<gene>
    <name evidence="5" type="ORF">SAMN05216561_102205</name>
</gene>
<dbReference type="RefSeq" id="WP_246165832.1">
    <property type="nucleotide sequence ID" value="NZ_BKAF01000003.1"/>
</dbReference>
<dbReference type="InterPro" id="IPR002835">
    <property type="entry name" value="CofC"/>
</dbReference>
<evidence type="ECO:0000256" key="3">
    <source>
        <dbReference type="ARBA" id="ARBA00022741"/>
    </source>
</evidence>
<dbReference type="EMBL" id="FOQG01000002">
    <property type="protein sequence ID" value="SFH77530.1"/>
    <property type="molecule type" value="Genomic_DNA"/>
</dbReference>
<keyword evidence="4" id="KW-0342">GTP-binding</keyword>
<dbReference type="SUPFAM" id="SSF53448">
    <property type="entry name" value="Nucleotide-diphospho-sugar transferases"/>
    <property type="match status" value="1"/>
</dbReference>
<dbReference type="PANTHER" id="PTHR40392">
    <property type="entry name" value="2-PHOSPHO-L-LACTATE GUANYLYLTRANSFERASE"/>
    <property type="match status" value="1"/>
</dbReference>
<accession>A0A1I3CSQ5</accession>
<evidence type="ECO:0000313" key="6">
    <source>
        <dbReference type="Proteomes" id="UP000198649"/>
    </source>
</evidence>
<keyword evidence="1 5" id="KW-0808">Transferase</keyword>
<sequence length="209" mass="22039">MVTSYVVVVPVKPPAHGKSRMTGLDDRQRRALARAFALDTVAACLATEHVDAVLVATDDAAFSREFESLGCVTIPDGDTNDLNAALRQAVAEARRRFPDLTPAALCADLPSLRPADLSRALASVVPGGPSFAPDAEGVGTTLYTAPYDEFDPEFGVGSRRAHRASGGVEVGLDLPSLRRDVDDLDDLRDARSLGLGPETAALVAELDLT</sequence>
<dbReference type="GO" id="GO:0005525">
    <property type="term" value="F:GTP binding"/>
    <property type="evidence" value="ECO:0007669"/>
    <property type="project" value="UniProtKB-KW"/>
</dbReference>
<organism evidence="5 6">
    <name type="scientific">Nocardioides psychrotolerans</name>
    <dbReference type="NCBI Taxonomy" id="1005945"/>
    <lineage>
        <taxon>Bacteria</taxon>
        <taxon>Bacillati</taxon>
        <taxon>Actinomycetota</taxon>
        <taxon>Actinomycetes</taxon>
        <taxon>Propionibacteriales</taxon>
        <taxon>Nocardioidaceae</taxon>
        <taxon>Nocardioides</taxon>
    </lineage>
</organism>
<proteinExistence type="predicted"/>
<dbReference type="Proteomes" id="UP000198649">
    <property type="component" value="Unassembled WGS sequence"/>
</dbReference>
<dbReference type="PANTHER" id="PTHR40392:SF1">
    <property type="entry name" value="2-PHOSPHO-L-LACTATE GUANYLYLTRANSFERASE"/>
    <property type="match status" value="1"/>
</dbReference>
<evidence type="ECO:0000256" key="1">
    <source>
        <dbReference type="ARBA" id="ARBA00022679"/>
    </source>
</evidence>